<proteinExistence type="predicted"/>
<feature type="compositionally biased region" description="Acidic residues" evidence="1">
    <location>
        <begin position="70"/>
        <end position="84"/>
    </location>
</feature>
<sequence length="216" mass="24335">MDRYITKPLHFETLHLTIVQLQLHMFNQNSNIMPILDPVSDNDNDDEDDHEAGSLQEEYSCRFGYYGEDDSYDEEDDEHDDPNDAEFRSAFHDNNNNNNKSSSQHSCQSTQSKCHDINKIKNNADDGLPPLAPLALLALIDPCGKHDSCHSQHHHLSRKKKKKLTRASAADNALAIAGFDNHLSVLQPFSCAAGIGSGHDDFADEDPEINMEYKER</sequence>
<protein>
    <submittedName>
        <fullName evidence="2">Uncharacterized protein</fullName>
    </submittedName>
</protein>
<comment type="caution">
    <text evidence="2">The sequence shown here is derived from an EMBL/GenBank/DDBJ whole genome shotgun (WGS) entry which is preliminary data.</text>
</comment>
<evidence type="ECO:0000313" key="3">
    <source>
        <dbReference type="Proteomes" id="UP001145021"/>
    </source>
</evidence>
<feature type="non-terminal residue" evidence="2">
    <location>
        <position position="1"/>
    </location>
</feature>
<keyword evidence="3" id="KW-1185">Reference proteome</keyword>
<dbReference type="AlphaFoldDB" id="A0A9W8CI51"/>
<reference evidence="2" key="1">
    <citation type="submission" date="2022-07" db="EMBL/GenBank/DDBJ databases">
        <title>Phylogenomic reconstructions and comparative analyses of Kickxellomycotina fungi.</title>
        <authorList>
            <person name="Reynolds N.K."/>
            <person name="Stajich J.E."/>
            <person name="Barry K."/>
            <person name="Grigoriev I.V."/>
            <person name="Crous P."/>
            <person name="Smith M.E."/>
        </authorList>
    </citation>
    <scope>NUCLEOTIDE SEQUENCE</scope>
    <source>
        <strain evidence="2">NBRC 105413</strain>
    </source>
</reference>
<dbReference type="EMBL" id="JANBOH010000352">
    <property type="protein sequence ID" value="KAJ1642705.1"/>
    <property type="molecule type" value="Genomic_DNA"/>
</dbReference>
<organism evidence="2 3">
    <name type="scientific">Coemansia asiatica</name>
    <dbReference type="NCBI Taxonomy" id="1052880"/>
    <lineage>
        <taxon>Eukaryota</taxon>
        <taxon>Fungi</taxon>
        <taxon>Fungi incertae sedis</taxon>
        <taxon>Zoopagomycota</taxon>
        <taxon>Kickxellomycotina</taxon>
        <taxon>Kickxellomycetes</taxon>
        <taxon>Kickxellales</taxon>
        <taxon>Kickxellaceae</taxon>
        <taxon>Coemansia</taxon>
    </lineage>
</organism>
<feature type="compositionally biased region" description="Low complexity" evidence="1">
    <location>
        <begin position="94"/>
        <end position="110"/>
    </location>
</feature>
<gene>
    <name evidence="2" type="ORF">LPJ64_005472</name>
</gene>
<dbReference type="Proteomes" id="UP001145021">
    <property type="component" value="Unassembled WGS sequence"/>
</dbReference>
<accession>A0A9W8CI51</accession>
<name>A0A9W8CI51_9FUNG</name>
<evidence type="ECO:0000256" key="1">
    <source>
        <dbReference type="SAM" id="MobiDB-lite"/>
    </source>
</evidence>
<evidence type="ECO:0000313" key="2">
    <source>
        <dbReference type="EMBL" id="KAJ1642705.1"/>
    </source>
</evidence>
<feature type="region of interest" description="Disordered" evidence="1">
    <location>
        <begin position="70"/>
        <end position="110"/>
    </location>
</feature>